<organism evidence="7 8">
    <name type="scientific">Roseimaritima ulvae</name>
    <dbReference type="NCBI Taxonomy" id="980254"/>
    <lineage>
        <taxon>Bacteria</taxon>
        <taxon>Pseudomonadati</taxon>
        <taxon>Planctomycetota</taxon>
        <taxon>Planctomycetia</taxon>
        <taxon>Pirellulales</taxon>
        <taxon>Pirellulaceae</taxon>
        <taxon>Roseimaritima</taxon>
    </lineage>
</organism>
<keyword evidence="2" id="KW-0547">Nucleotide-binding</keyword>
<evidence type="ECO:0000256" key="5">
    <source>
        <dbReference type="SAM" id="MobiDB-lite"/>
    </source>
</evidence>
<dbReference type="PANTHER" id="PTHR24220">
    <property type="entry name" value="IMPORT ATP-BINDING PROTEIN"/>
    <property type="match status" value="1"/>
</dbReference>
<keyword evidence="7" id="KW-0378">Hydrolase</keyword>
<dbReference type="PROSITE" id="PS50893">
    <property type="entry name" value="ABC_TRANSPORTER_2"/>
    <property type="match status" value="1"/>
</dbReference>
<proteinExistence type="inferred from homology"/>
<dbReference type="EC" id="3.6.3.-" evidence="7"/>
<evidence type="ECO:0000313" key="8">
    <source>
        <dbReference type="Proteomes" id="UP000325286"/>
    </source>
</evidence>
<feature type="compositionally biased region" description="Polar residues" evidence="5">
    <location>
        <begin position="27"/>
        <end position="40"/>
    </location>
</feature>
<dbReference type="InterPro" id="IPR027417">
    <property type="entry name" value="P-loop_NTPase"/>
</dbReference>
<evidence type="ECO:0000256" key="2">
    <source>
        <dbReference type="ARBA" id="ARBA00022741"/>
    </source>
</evidence>
<dbReference type="GO" id="GO:0022857">
    <property type="term" value="F:transmembrane transporter activity"/>
    <property type="evidence" value="ECO:0007669"/>
    <property type="project" value="TreeGrafter"/>
</dbReference>
<dbReference type="Pfam" id="PF00005">
    <property type="entry name" value="ABC_tran"/>
    <property type="match status" value="1"/>
</dbReference>
<dbReference type="InterPro" id="IPR003439">
    <property type="entry name" value="ABC_transporter-like_ATP-bd"/>
</dbReference>
<sequence>MTNHNVAPHAVPSASFAVGPGEPQHKVSPSSGESDPNSTPEIILRATGVSKSYSIGGEQRMVLNHVDFQAASRECVYLTGPSGSGKSTLLSILGCLLASDTGEISIAGQRVDLLTIALRTQIRRQHIGFVFQRFQLIRGLSAEDNVAFPLTLQGVSLADAREQAASLLQRVGLEHHRQALPASMSPGQCQRVALARAVITSPKLLLADEPTAALDSRSGSEVMELLMDLVATTGSATVVVTHDPRIFKYADRVCEIENGQFT</sequence>
<dbReference type="AlphaFoldDB" id="A0A5B9R796"/>
<dbReference type="Gene3D" id="3.40.50.300">
    <property type="entry name" value="P-loop containing nucleotide triphosphate hydrolases"/>
    <property type="match status" value="1"/>
</dbReference>
<feature type="domain" description="ABC transporter" evidence="6">
    <location>
        <begin position="44"/>
        <end position="262"/>
    </location>
</feature>
<dbReference type="PROSITE" id="PS00211">
    <property type="entry name" value="ABC_TRANSPORTER_1"/>
    <property type="match status" value="1"/>
</dbReference>
<dbReference type="InterPro" id="IPR017871">
    <property type="entry name" value="ABC_transporter-like_CS"/>
</dbReference>
<dbReference type="InterPro" id="IPR015854">
    <property type="entry name" value="ABC_transpr_LolD-like"/>
</dbReference>
<dbReference type="CDD" id="cd03255">
    <property type="entry name" value="ABC_MJ0796_LolCDE_FtsE"/>
    <property type="match status" value="1"/>
</dbReference>
<keyword evidence="8" id="KW-1185">Reference proteome</keyword>
<evidence type="ECO:0000256" key="4">
    <source>
        <dbReference type="ARBA" id="ARBA00038388"/>
    </source>
</evidence>
<protein>
    <submittedName>
        <fullName evidence="7">Macrolide export ATP-binding/permease protein MacB</fullName>
        <ecNumber evidence="7">3.6.3.-</ecNumber>
    </submittedName>
</protein>
<dbReference type="GO" id="GO:0005886">
    <property type="term" value="C:plasma membrane"/>
    <property type="evidence" value="ECO:0007669"/>
    <property type="project" value="TreeGrafter"/>
</dbReference>
<dbReference type="OrthoDB" id="2151853at2"/>
<dbReference type="SMART" id="SM00382">
    <property type="entry name" value="AAA"/>
    <property type="match status" value="1"/>
</dbReference>
<dbReference type="EMBL" id="CP042914">
    <property type="protein sequence ID" value="QEG42531.1"/>
    <property type="molecule type" value="Genomic_DNA"/>
</dbReference>
<accession>A0A5B9R796</accession>
<dbReference type="PANTHER" id="PTHR24220:SF659">
    <property type="entry name" value="TRANSPORTER, PUTATIVE-RELATED"/>
    <property type="match status" value="1"/>
</dbReference>
<dbReference type="SUPFAM" id="SSF52540">
    <property type="entry name" value="P-loop containing nucleoside triphosphate hydrolases"/>
    <property type="match status" value="1"/>
</dbReference>
<evidence type="ECO:0000259" key="6">
    <source>
        <dbReference type="PROSITE" id="PS50893"/>
    </source>
</evidence>
<dbReference type="RefSeq" id="WP_084428166.1">
    <property type="nucleotide sequence ID" value="NZ_CP042914.1"/>
</dbReference>
<dbReference type="FunFam" id="3.40.50.300:FF:000032">
    <property type="entry name" value="Export ABC transporter ATP-binding protein"/>
    <property type="match status" value="1"/>
</dbReference>
<gene>
    <name evidence="7" type="primary">macB_6</name>
    <name evidence="7" type="ORF">UC8_45710</name>
</gene>
<keyword evidence="3 7" id="KW-0067">ATP-binding</keyword>
<dbReference type="KEGG" id="rul:UC8_45710"/>
<dbReference type="InterPro" id="IPR017911">
    <property type="entry name" value="MacB-like_ATP-bd"/>
</dbReference>
<dbReference type="Proteomes" id="UP000325286">
    <property type="component" value="Chromosome"/>
</dbReference>
<dbReference type="InterPro" id="IPR003593">
    <property type="entry name" value="AAA+_ATPase"/>
</dbReference>
<evidence type="ECO:0000313" key="7">
    <source>
        <dbReference type="EMBL" id="QEG42531.1"/>
    </source>
</evidence>
<evidence type="ECO:0000256" key="3">
    <source>
        <dbReference type="ARBA" id="ARBA00022840"/>
    </source>
</evidence>
<name>A0A5B9R796_9BACT</name>
<comment type="similarity">
    <text evidence="4">Belongs to the ABC transporter superfamily. Macrolide exporter (TC 3.A.1.122) family.</text>
</comment>
<keyword evidence="1" id="KW-0813">Transport</keyword>
<feature type="region of interest" description="Disordered" evidence="5">
    <location>
        <begin position="1"/>
        <end position="40"/>
    </location>
</feature>
<dbReference type="GO" id="GO:0016887">
    <property type="term" value="F:ATP hydrolysis activity"/>
    <property type="evidence" value="ECO:0007669"/>
    <property type="project" value="InterPro"/>
</dbReference>
<dbReference type="GO" id="GO:0098796">
    <property type="term" value="C:membrane protein complex"/>
    <property type="evidence" value="ECO:0007669"/>
    <property type="project" value="UniProtKB-ARBA"/>
</dbReference>
<reference evidence="7 8" key="1">
    <citation type="submission" date="2019-08" db="EMBL/GenBank/DDBJ databases">
        <title>Deep-cultivation of Planctomycetes and their phenomic and genomic characterization uncovers novel biology.</title>
        <authorList>
            <person name="Wiegand S."/>
            <person name="Jogler M."/>
            <person name="Boedeker C."/>
            <person name="Pinto D."/>
            <person name="Vollmers J."/>
            <person name="Rivas-Marin E."/>
            <person name="Kohn T."/>
            <person name="Peeters S.H."/>
            <person name="Heuer A."/>
            <person name="Rast P."/>
            <person name="Oberbeckmann S."/>
            <person name="Bunk B."/>
            <person name="Jeske O."/>
            <person name="Meyerdierks A."/>
            <person name="Storesund J.E."/>
            <person name="Kallscheuer N."/>
            <person name="Luecker S."/>
            <person name="Lage O.M."/>
            <person name="Pohl T."/>
            <person name="Merkel B.J."/>
            <person name="Hornburger P."/>
            <person name="Mueller R.-W."/>
            <person name="Bruemmer F."/>
            <person name="Labrenz M."/>
            <person name="Spormann A.M."/>
            <person name="Op den Camp H."/>
            <person name="Overmann J."/>
            <person name="Amann R."/>
            <person name="Jetten M.S.M."/>
            <person name="Mascher T."/>
            <person name="Medema M.H."/>
            <person name="Devos D.P."/>
            <person name="Kaster A.-K."/>
            <person name="Ovreas L."/>
            <person name="Rohde M."/>
            <person name="Galperin M.Y."/>
            <person name="Jogler C."/>
        </authorList>
    </citation>
    <scope>NUCLEOTIDE SEQUENCE [LARGE SCALE GENOMIC DNA]</scope>
    <source>
        <strain evidence="7 8">UC8</strain>
    </source>
</reference>
<dbReference type="GO" id="GO:0005524">
    <property type="term" value="F:ATP binding"/>
    <property type="evidence" value="ECO:0007669"/>
    <property type="project" value="UniProtKB-KW"/>
</dbReference>
<evidence type="ECO:0000256" key="1">
    <source>
        <dbReference type="ARBA" id="ARBA00022448"/>
    </source>
</evidence>